<feature type="transmembrane region" description="Helical" evidence="1">
    <location>
        <begin position="6"/>
        <end position="23"/>
    </location>
</feature>
<protein>
    <submittedName>
        <fullName evidence="3">Glycosyltransferase</fullName>
    </submittedName>
</protein>
<feature type="transmembrane region" description="Helical" evidence="1">
    <location>
        <begin position="331"/>
        <end position="349"/>
    </location>
</feature>
<feature type="domain" description="Glycosyltransferase 2-like" evidence="2">
    <location>
        <begin position="45"/>
        <end position="214"/>
    </location>
</feature>
<keyword evidence="3" id="KW-0808">Transferase</keyword>
<dbReference type="PANTHER" id="PTHR43646">
    <property type="entry name" value="GLYCOSYLTRANSFERASE"/>
    <property type="match status" value="1"/>
</dbReference>
<dbReference type="Pfam" id="PF00535">
    <property type="entry name" value="Glycos_transf_2"/>
    <property type="match status" value="1"/>
</dbReference>
<evidence type="ECO:0000313" key="4">
    <source>
        <dbReference type="Proteomes" id="UP000321479"/>
    </source>
</evidence>
<keyword evidence="4" id="KW-1185">Reference proteome</keyword>
<dbReference type="InterPro" id="IPR029044">
    <property type="entry name" value="Nucleotide-diphossugar_trans"/>
</dbReference>
<keyword evidence="1" id="KW-1133">Transmembrane helix</keyword>
<keyword evidence="1" id="KW-0812">Transmembrane</keyword>
<name>A0A5B8UY39_9SPHI</name>
<dbReference type="GO" id="GO:0016740">
    <property type="term" value="F:transferase activity"/>
    <property type="evidence" value="ECO:0007669"/>
    <property type="project" value="UniProtKB-KW"/>
</dbReference>
<dbReference type="PANTHER" id="PTHR43646:SF3">
    <property type="entry name" value="SLR1566 PROTEIN"/>
    <property type="match status" value="1"/>
</dbReference>
<dbReference type="AlphaFoldDB" id="A0A5B8UY39"/>
<accession>A0A5B8UY39</accession>
<dbReference type="OrthoDB" id="9800276at2"/>
<feature type="transmembrane region" description="Helical" evidence="1">
    <location>
        <begin position="169"/>
        <end position="186"/>
    </location>
</feature>
<sequence length="377" mass="42394">MLFFYCSLIISLITIAINIYLFVSFRKIRSVNEQPIIKDLPPAAIIIAVRNEEEDLAKALQSVCNINYSNSRIIVVNDRSTDRTADILRDFKVKYPQLTITTVTTLPEGWLGKNNALYQGYLSSNEEWMLFTDADVVFHPDALSKALSYAVVNKVDHLAILPKVVSRSAILNSVLATFTVMLLLHLRPWDAKKARSKAYVGIGAFNLVRRDAYEKAGTHALIKLRPDDDLQLGFKIKSAGLRQHVLIGNEYVSLEWYKNLGQLANGLLKNSFSVANYNTVRSVANCALMLIFVALPMPLMFVFGSATIRIMAGVVLLTHVVYMAVIPPNKWWYALVIPFAGFFMAYTTLRATYITLKQGGIYWRDSFYSLAMLKGEA</sequence>
<dbReference type="CDD" id="cd00761">
    <property type="entry name" value="Glyco_tranf_GTA_type"/>
    <property type="match status" value="1"/>
</dbReference>
<evidence type="ECO:0000256" key="1">
    <source>
        <dbReference type="SAM" id="Phobius"/>
    </source>
</evidence>
<dbReference type="InterPro" id="IPR001173">
    <property type="entry name" value="Glyco_trans_2-like"/>
</dbReference>
<reference evidence="3 4" key="1">
    <citation type="journal article" date="2017" name="Curr. Microbiol.">
        <title>Mucilaginibacter ginsenosidivorans sp. nov., Isolated from Soil of Ginseng Field.</title>
        <authorList>
            <person name="Kim M.M."/>
            <person name="Siddiqi M.Z."/>
            <person name="Im W.T."/>
        </authorList>
    </citation>
    <scope>NUCLEOTIDE SEQUENCE [LARGE SCALE GENOMIC DNA]</scope>
    <source>
        <strain evidence="3 4">Gsoil 3017</strain>
    </source>
</reference>
<keyword evidence="1" id="KW-0472">Membrane</keyword>
<proteinExistence type="predicted"/>
<organism evidence="3 4">
    <name type="scientific">Mucilaginibacter ginsenosidivorans</name>
    <dbReference type="NCBI Taxonomy" id="398053"/>
    <lineage>
        <taxon>Bacteria</taxon>
        <taxon>Pseudomonadati</taxon>
        <taxon>Bacteroidota</taxon>
        <taxon>Sphingobacteriia</taxon>
        <taxon>Sphingobacteriales</taxon>
        <taxon>Sphingobacteriaceae</taxon>
        <taxon>Mucilaginibacter</taxon>
    </lineage>
</organism>
<gene>
    <name evidence="3" type="ORF">FRZ54_15440</name>
</gene>
<dbReference type="SUPFAM" id="SSF53448">
    <property type="entry name" value="Nucleotide-diphospho-sugar transferases"/>
    <property type="match status" value="1"/>
</dbReference>
<evidence type="ECO:0000259" key="2">
    <source>
        <dbReference type="Pfam" id="PF00535"/>
    </source>
</evidence>
<dbReference type="KEGG" id="mgin:FRZ54_15440"/>
<dbReference type="Gene3D" id="3.90.550.10">
    <property type="entry name" value="Spore Coat Polysaccharide Biosynthesis Protein SpsA, Chain A"/>
    <property type="match status" value="1"/>
</dbReference>
<evidence type="ECO:0000313" key="3">
    <source>
        <dbReference type="EMBL" id="QEC63909.1"/>
    </source>
</evidence>
<feature type="transmembrane region" description="Helical" evidence="1">
    <location>
        <begin position="282"/>
        <end position="301"/>
    </location>
</feature>
<dbReference type="EMBL" id="CP042436">
    <property type="protein sequence ID" value="QEC63909.1"/>
    <property type="molecule type" value="Genomic_DNA"/>
</dbReference>
<dbReference type="Proteomes" id="UP000321479">
    <property type="component" value="Chromosome"/>
</dbReference>